<accession>A0A1W1ZX67</accession>
<evidence type="ECO:0000313" key="1">
    <source>
        <dbReference type="EMBL" id="SMC52994.1"/>
    </source>
</evidence>
<gene>
    <name evidence="1" type="ORF">SAMN06297251_103186</name>
</gene>
<evidence type="ECO:0000313" key="2">
    <source>
        <dbReference type="Proteomes" id="UP000192656"/>
    </source>
</evidence>
<keyword evidence="2" id="KW-1185">Reference proteome</keyword>
<evidence type="ECO:0008006" key="3">
    <source>
        <dbReference type="Google" id="ProtNLM"/>
    </source>
</evidence>
<reference evidence="1 2" key="1">
    <citation type="submission" date="2017-04" db="EMBL/GenBank/DDBJ databases">
        <authorList>
            <person name="Afonso C.L."/>
            <person name="Miller P.J."/>
            <person name="Scott M.A."/>
            <person name="Spackman E."/>
            <person name="Goraichik I."/>
            <person name="Dimitrov K.M."/>
            <person name="Suarez D.L."/>
            <person name="Swayne D.E."/>
        </authorList>
    </citation>
    <scope>NUCLEOTIDE SEQUENCE [LARGE SCALE GENOMIC DNA]</scope>
    <source>
        <strain evidence="1 2">CGMCC 1.10972</strain>
    </source>
</reference>
<dbReference type="Pfam" id="PF12096">
    <property type="entry name" value="DUF3572"/>
    <property type="match status" value="1"/>
</dbReference>
<dbReference type="InterPro" id="IPR021955">
    <property type="entry name" value="DUF3572"/>
</dbReference>
<dbReference type="AlphaFoldDB" id="A0A1W1ZX67"/>
<protein>
    <recommendedName>
        <fullName evidence="3">DUF3572 domain-containing protein</fullName>
    </recommendedName>
</protein>
<organism evidence="1 2">
    <name type="scientific">Fulvimarina manganoxydans</name>
    <dbReference type="NCBI Taxonomy" id="937218"/>
    <lineage>
        <taxon>Bacteria</taxon>
        <taxon>Pseudomonadati</taxon>
        <taxon>Pseudomonadota</taxon>
        <taxon>Alphaproteobacteria</taxon>
        <taxon>Hyphomicrobiales</taxon>
        <taxon>Aurantimonadaceae</taxon>
        <taxon>Fulvimarina</taxon>
    </lineage>
</organism>
<dbReference type="STRING" id="937218.SAMN06297251_103186"/>
<dbReference type="EMBL" id="FWXR01000003">
    <property type="protein sequence ID" value="SMC52994.1"/>
    <property type="molecule type" value="Genomic_DNA"/>
</dbReference>
<dbReference type="RefSeq" id="WP_244556804.1">
    <property type="nucleotide sequence ID" value="NZ_FWXR01000003.1"/>
</dbReference>
<sequence>MKVHRTSEATREVAEAIAVEALGFIASDPILFDRFCGVTGLSADEMRAAAGEPGFLGGVLDFVTAHEPTLMAFCESSERSPELVARAGHLIGGDVPWDDAS</sequence>
<dbReference type="Proteomes" id="UP000192656">
    <property type="component" value="Unassembled WGS sequence"/>
</dbReference>
<proteinExistence type="predicted"/>
<name>A0A1W1ZX67_9HYPH</name>